<sequence length="351" mass="38169">MLLPIFRTLTSPDPHPDMRLSIAAILLVAVGGGILAMASNPYRAPFTRRSFSLVVFCGILAMMAEGAATAGRDLMIRDDWGTVVIGLLLLAASPFRPSREILVATLASVVCVGVVVAAESPTFATKAPAFLYVVIGITPVLALGVGSAVYSSTFVHLVDQWLTRARFLTDESAHEMRPGIARSVQQDRVTGLNREVVPLFSELVERGAVTEEDSRRARHAADAIRQRIVSESDRSWLEQLLLDVCPDGNAGTITDRGHLADGMTTDQRTAIRALVGATSRDPSARQSTLGIALHDDEPLVRALIRIERPGSDTAVRQLYAPYFAVLRILFRDLQVDVNGSLLTLRFSYDQH</sequence>
<keyword evidence="1" id="KW-0812">Transmembrane</keyword>
<feature type="transmembrane region" description="Helical" evidence="1">
    <location>
        <begin position="20"/>
        <end position="38"/>
    </location>
</feature>
<keyword evidence="3" id="KW-1185">Reference proteome</keyword>
<protein>
    <submittedName>
        <fullName evidence="2">Uncharacterized protein</fullName>
    </submittedName>
</protein>
<keyword evidence="1" id="KW-1133">Transmembrane helix</keyword>
<proteinExistence type="predicted"/>
<evidence type="ECO:0000313" key="2">
    <source>
        <dbReference type="EMBL" id="GAA4677124.1"/>
    </source>
</evidence>
<feature type="transmembrane region" description="Helical" evidence="1">
    <location>
        <begin position="101"/>
        <end position="118"/>
    </location>
</feature>
<keyword evidence="1" id="KW-0472">Membrane</keyword>
<accession>A0ABP8W1K1</accession>
<feature type="transmembrane region" description="Helical" evidence="1">
    <location>
        <begin position="130"/>
        <end position="158"/>
    </location>
</feature>
<name>A0ABP8W1K1_9MICO</name>
<dbReference type="Proteomes" id="UP001501295">
    <property type="component" value="Unassembled WGS sequence"/>
</dbReference>
<feature type="transmembrane region" description="Helical" evidence="1">
    <location>
        <begin position="50"/>
        <end position="68"/>
    </location>
</feature>
<evidence type="ECO:0000256" key="1">
    <source>
        <dbReference type="SAM" id="Phobius"/>
    </source>
</evidence>
<evidence type="ECO:0000313" key="3">
    <source>
        <dbReference type="Proteomes" id="UP001501295"/>
    </source>
</evidence>
<organism evidence="2 3">
    <name type="scientific">Frondihabitans cladoniiphilus</name>
    <dbReference type="NCBI Taxonomy" id="715785"/>
    <lineage>
        <taxon>Bacteria</taxon>
        <taxon>Bacillati</taxon>
        <taxon>Actinomycetota</taxon>
        <taxon>Actinomycetes</taxon>
        <taxon>Micrococcales</taxon>
        <taxon>Microbacteriaceae</taxon>
        <taxon>Frondihabitans</taxon>
    </lineage>
</organism>
<gene>
    <name evidence="2" type="ORF">GCM10025780_22230</name>
</gene>
<reference evidence="3" key="1">
    <citation type="journal article" date="2019" name="Int. J. Syst. Evol. Microbiol.">
        <title>The Global Catalogue of Microorganisms (GCM) 10K type strain sequencing project: providing services to taxonomists for standard genome sequencing and annotation.</title>
        <authorList>
            <consortium name="The Broad Institute Genomics Platform"/>
            <consortium name="The Broad Institute Genome Sequencing Center for Infectious Disease"/>
            <person name="Wu L."/>
            <person name="Ma J."/>
        </authorList>
    </citation>
    <scope>NUCLEOTIDE SEQUENCE [LARGE SCALE GENOMIC DNA]</scope>
    <source>
        <strain evidence="3">JCM 18956</strain>
    </source>
</reference>
<dbReference type="EMBL" id="BAABLM010000004">
    <property type="protein sequence ID" value="GAA4677124.1"/>
    <property type="molecule type" value="Genomic_DNA"/>
</dbReference>
<comment type="caution">
    <text evidence="2">The sequence shown here is derived from an EMBL/GenBank/DDBJ whole genome shotgun (WGS) entry which is preliminary data.</text>
</comment>